<feature type="domain" description="Serine aminopeptidase S33" evidence="1">
    <location>
        <begin position="56"/>
        <end position="323"/>
    </location>
</feature>
<dbReference type="Gene3D" id="3.40.50.1820">
    <property type="entry name" value="alpha/beta hydrolase"/>
    <property type="match status" value="1"/>
</dbReference>
<evidence type="ECO:0000313" key="2">
    <source>
        <dbReference type="EMBL" id="GGB24432.1"/>
    </source>
</evidence>
<comment type="caution">
    <text evidence="2">The sequence shown here is derived from an EMBL/GenBank/DDBJ whole genome shotgun (WGS) entry which is preliminary data.</text>
</comment>
<dbReference type="PANTHER" id="PTHR11614">
    <property type="entry name" value="PHOSPHOLIPASE-RELATED"/>
    <property type="match status" value="1"/>
</dbReference>
<sequence>MTSFDAAAAARAAMETAGVPPAPTGPAPDVAGTVLRPDGIAIRHALWHAAPGRPQTGSVLLLQGRGEFIEKYAEVAGRLTAMGRHVLAIDWRGQGRSGRMLADPTIGHIDDFDRYLDDLDAVMAGPGASLPRPLAVLGHSMGGHLGLRWVVERVAAGRAGGPGAAIAPDRLIMTAPMIGIRMVPPMGTMVPALARIMCRRGLSDRFAAGQGPGRAGNGRFQGNILTHDPARWARERALIAADPALHLGGTSWGWLAAAFRSITIARQAAVARGRDIRLPVTIISAGAERVVDNRAHLWLAGQLPSAEVIVAPGAFHEILMETDRLAEPVWSALAARLSG</sequence>
<evidence type="ECO:0000259" key="1">
    <source>
        <dbReference type="Pfam" id="PF12146"/>
    </source>
</evidence>
<evidence type="ECO:0000313" key="3">
    <source>
        <dbReference type="Proteomes" id="UP000603352"/>
    </source>
</evidence>
<dbReference type="InterPro" id="IPR029058">
    <property type="entry name" value="AB_hydrolase_fold"/>
</dbReference>
<protein>
    <submittedName>
        <fullName evidence="2">Lysophospholipase</fullName>
    </submittedName>
</protein>
<dbReference type="Pfam" id="PF12146">
    <property type="entry name" value="Hydrolase_4"/>
    <property type="match status" value="1"/>
</dbReference>
<dbReference type="InterPro" id="IPR051044">
    <property type="entry name" value="MAG_DAG_Lipase"/>
</dbReference>
<proteinExistence type="predicted"/>
<reference evidence="3" key="1">
    <citation type="journal article" date="2019" name="Int. J. Syst. Evol. Microbiol.">
        <title>The Global Catalogue of Microorganisms (GCM) 10K type strain sequencing project: providing services to taxonomists for standard genome sequencing and annotation.</title>
        <authorList>
            <consortium name="The Broad Institute Genomics Platform"/>
            <consortium name="The Broad Institute Genome Sequencing Center for Infectious Disease"/>
            <person name="Wu L."/>
            <person name="Ma J."/>
        </authorList>
    </citation>
    <scope>NUCLEOTIDE SEQUENCE [LARGE SCALE GENOMIC DNA]</scope>
    <source>
        <strain evidence="3">CGMCC 1.10188</strain>
    </source>
</reference>
<organism evidence="2 3">
    <name type="scientific">Tistrella bauzanensis</name>
    <dbReference type="NCBI Taxonomy" id="657419"/>
    <lineage>
        <taxon>Bacteria</taxon>
        <taxon>Pseudomonadati</taxon>
        <taxon>Pseudomonadota</taxon>
        <taxon>Alphaproteobacteria</taxon>
        <taxon>Geminicoccales</taxon>
        <taxon>Geminicoccaceae</taxon>
        <taxon>Tistrella</taxon>
    </lineage>
</organism>
<accession>A0ABQ1I7H4</accession>
<dbReference type="EMBL" id="BMDZ01000001">
    <property type="protein sequence ID" value="GGB24432.1"/>
    <property type="molecule type" value="Genomic_DNA"/>
</dbReference>
<dbReference type="SUPFAM" id="SSF53474">
    <property type="entry name" value="alpha/beta-Hydrolases"/>
    <property type="match status" value="1"/>
</dbReference>
<name>A0ABQ1I7H4_9PROT</name>
<dbReference type="RefSeq" id="WP_188574098.1">
    <property type="nucleotide sequence ID" value="NZ_BMDZ01000001.1"/>
</dbReference>
<keyword evidence="3" id="KW-1185">Reference proteome</keyword>
<gene>
    <name evidence="2" type="ORF">GCM10011505_02170</name>
</gene>
<dbReference type="InterPro" id="IPR022742">
    <property type="entry name" value="Hydrolase_4"/>
</dbReference>
<dbReference type="Proteomes" id="UP000603352">
    <property type="component" value="Unassembled WGS sequence"/>
</dbReference>